<feature type="domain" description="Aminoacyl-transfer RNA synthetases class-II family profile" evidence="16">
    <location>
        <begin position="165"/>
        <end position="409"/>
    </location>
</feature>
<evidence type="ECO:0000256" key="9">
    <source>
        <dbReference type="ARBA" id="ARBA00023146"/>
    </source>
</evidence>
<dbReference type="Proteomes" id="UP000426444">
    <property type="component" value="Chromosome"/>
</dbReference>
<dbReference type="RefSeq" id="WP_156204363.1">
    <property type="nucleotide sequence ID" value="NZ_CP046457.1"/>
</dbReference>
<dbReference type="HAMAP" id="MF_00176">
    <property type="entry name" value="Ser_tRNA_synth_type1"/>
    <property type="match status" value="1"/>
</dbReference>
<dbReference type="GO" id="GO:0016260">
    <property type="term" value="P:selenocysteine biosynthetic process"/>
    <property type="evidence" value="ECO:0007669"/>
    <property type="project" value="UniProtKB-UniRule"/>
</dbReference>
<evidence type="ECO:0000256" key="6">
    <source>
        <dbReference type="ARBA" id="ARBA00022741"/>
    </source>
</evidence>
<evidence type="ECO:0000256" key="8">
    <source>
        <dbReference type="ARBA" id="ARBA00022917"/>
    </source>
</evidence>
<dbReference type="Gene3D" id="1.10.287.40">
    <property type="entry name" value="Serine-tRNA synthetase, tRNA binding domain"/>
    <property type="match status" value="1"/>
</dbReference>
<evidence type="ECO:0000256" key="5">
    <source>
        <dbReference type="ARBA" id="ARBA00022598"/>
    </source>
</evidence>
<keyword evidence="18" id="KW-1185">Reference proteome</keyword>
<feature type="binding site" evidence="13">
    <location>
        <position position="261"/>
    </location>
    <ligand>
        <name>L-serine</name>
        <dbReference type="ChEBI" id="CHEBI:33384"/>
    </ligand>
</feature>
<dbReference type="GO" id="GO:0004828">
    <property type="term" value="F:serine-tRNA ligase activity"/>
    <property type="evidence" value="ECO:0007669"/>
    <property type="project" value="UniProtKB-UniRule"/>
</dbReference>
<keyword evidence="9 12" id="KW-0030">Aminoacyl-tRNA synthetase</keyword>
<name>A0A6I6DIW4_9FIRM</name>
<keyword evidence="7 12" id="KW-0067">ATP-binding</keyword>
<comment type="catalytic activity">
    <reaction evidence="11 12">
        <text>tRNA(Ser) + L-serine + ATP = L-seryl-tRNA(Ser) + AMP + diphosphate + H(+)</text>
        <dbReference type="Rhea" id="RHEA:12292"/>
        <dbReference type="Rhea" id="RHEA-COMP:9669"/>
        <dbReference type="Rhea" id="RHEA-COMP:9703"/>
        <dbReference type="ChEBI" id="CHEBI:15378"/>
        <dbReference type="ChEBI" id="CHEBI:30616"/>
        <dbReference type="ChEBI" id="CHEBI:33019"/>
        <dbReference type="ChEBI" id="CHEBI:33384"/>
        <dbReference type="ChEBI" id="CHEBI:78442"/>
        <dbReference type="ChEBI" id="CHEBI:78533"/>
        <dbReference type="ChEBI" id="CHEBI:456215"/>
        <dbReference type="EC" id="6.1.1.11"/>
    </reaction>
</comment>
<feature type="binding site" evidence="12">
    <location>
        <begin position="230"/>
        <end position="232"/>
    </location>
    <ligand>
        <name>L-serine</name>
        <dbReference type="ChEBI" id="CHEBI:33384"/>
    </ligand>
</feature>
<dbReference type="GO" id="GO:0006434">
    <property type="term" value="P:seryl-tRNA aminoacylation"/>
    <property type="evidence" value="ECO:0007669"/>
    <property type="project" value="UniProtKB-UniRule"/>
</dbReference>
<dbReference type="GO" id="GO:0005524">
    <property type="term" value="F:ATP binding"/>
    <property type="evidence" value="ECO:0007669"/>
    <property type="project" value="UniProtKB-UniRule"/>
</dbReference>
<evidence type="ECO:0000256" key="2">
    <source>
        <dbReference type="ARBA" id="ARBA00005045"/>
    </source>
</evidence>
<evidence type="ECO:0000259" key="16">
    <source>
        <dbReference type="PROSITE" id="PS50862"/>
    </source>
</evidence>
<dbReference type="PROSITE" id="PS50862">
    <property type="entry name" value="AA_TRNA_LIGASE_II"/>
    <property type="match status" value="1"/>
</dbReference>
<comment type="caution">
    <text evidence="12">Lacks conserved residue(s) required for the propagation of feature annotation.</text>
</comment>
<evidence type="ECO:0000256" key="3">
    <source>
        <dbReference type="ARBA" id="ARBA00010728"/>
    </source>
</evidence>
<comment type="domain">
    <text evidence="12">Consists of two distinct domains, a catalytic core and a N-terminal extension that is involved in tRNA binding.</text>
</comment>
<dbReference type="InterPro" id="IPR045864">
    <property type="entry name" value="aa-tRNA-synth_II/BPL/LPL"/>
</dbReference>
<evidence type="ECO:0000256" key="13">
    <source>
        <dbReference type="PIRSR" id="PIRSR001529-1"/>
    </source>
</evidence>
<evidence type="ECO:0000256" key="4">
    <source>
        <dbReference type="ARBA" id="ARBA00022490"/>
    </source>
</evidence>
<feature type="coiled-coil region" evidence="15">
    <location>
        <begin position="33"/>
        <end position="102"/>
    </location>
</feature>
<evidence type="ECO:0000313" key="17">
    <source>
        <dbReference type="EMBL" id="QGU00599.1"/>
    </source>
</evidence>
<dbReference type="InterPro" id="IPR002317">
    <property type="entry name" value="Ser-tRNA-ligase_type_1"/>
</dbReference>
<keyword evidence="5 12" id="KW-0436">Ligase</keyword>
<dbReference type="Pfam" id="PF00587">
    <property type="entry name" value="tRNA-synt_2b"/>
    <property type="match status" value="1"/>
</dbReference>
<reference evidence="18" key="1">
    <citation type="journal article" date="2019" name="Microbiology">
        <title>Complete Genome Sequence of an Uncultured Bacterium of the Candidate Phylum Bipolaricaulota.</title>
        <authorList>
            <person name="Kadnikov V.V."/>
            <person name="Mardanov A.V."/>
            <person name="Beletsky A.V."/>
            <person name="Frank Y.A."/>
            <person name="Karnachuk O.V."/>
            <person name="Ravin N.V."/>
        </authorList>
    </citation>
    <scope>NUCLEOTIDE SEQUENCE [LARGE SCALE GENOMIC DNA]</scope>
</reference>
<evidence type="ECO:0000256" key="1">
    <source>
        <dbReference type="ARBA" id="ARBA00004496"/>
    </source>
</evidence>
<dbReference type="InterPro" id="IPR010978">
    <property type="entry name" value="tRNA-bd_arm"/>
</dbReference>
<evidence type="ECO:0000256" key="11">
    <source>
        <dbReference type="ARBA" id="ARBA00048823"/>
    </source>
</evidence>
<evidence type="ECO:0000256" key="14">
    <source>
        <dbReference type="PIRSR" id="PIRSR001529-2"/>
    </source>
</evidence>
<organism evidence="17 18">
    <name type="scientific">Candidatus Syntrophocurvum alkaliphilum</name>
    <dbReference type="NCBI Taxonomy" id="2293317"/>
    <lineage>
        <taxon>Bacteria</taxon>
        <taxon>Bacillati</taxon>
        <taxon>Bacillota</taxon>
        <taxon>Clostridia</taxon>
        <taxon>Eubacteriales</taxon>
        <taxon>Syntrophomonadaceae</taxon>
        <taxon>Candidatus Syntrophocurvum</taxon>
    </lineage>
</organism>
<comment type="subcellular location">
    <subcellularLocation>
        <location evidence="1 12">Cytoplasm</location>
    </subcellularLocation>
</comment>
<dbReference type="PRINTS" id="PR00981">
    <property type="entry name" value="TRNASYNTHSER"/>
</dbReference>
<dbReference type="InterPro" id="IPR033729">
    <property type="entry name" value="SerRS_core"/>
</dbReference>
<accession>A0A6I6DIW4</accession>
<comment type="catalytic activity">
    <reaction evidence="10 12">
        <text>tRNA(Sec) + L-serine + ATP = L-seryl-tRNA(Sec) + AMP + diphosphate + H(+)</text>
        <dbReference type="Rhea" id="RHEA:42580"/>
        <dbReference type="Rhea" id="RHEA-COMP:9742"/>
        <dbReference type="Rhea" id="RHEA-COMP:10128"/>
        <dbReference type="ChEBI" id="CHEBI:15378"/>
        <dbReference type="ChEBI" id="CHEBI:30616"/>
        <dbReference type="ChEBI" id="CHEBI:33019"/>
        <dbReference type="ChEBI" id="CHEBI:33384"/>
        <dbReference type="ChEBI" id="CHEBI:78442"/>
        <dbReference type="ChEBI" id="CHEBI:78533"/>
        <dbReference type="ChEBI" id="CHEBI:456215"/>
        <dbReference type="EC" id="6.1.1.11"/>
    </reaction>
</comment>
<dbReference type="PANTHER" id="PTHR43697">
    <property type="entry name" value="SERYL-TRNA SYNTHETASE"/>
    <property type="match status" value="1"/>
</dbReference>
<evidence type="ECO:0000256" key="12">
    <source>
        <dbReference type="HAMAP-Rule" id="MF_00176"/>
    </source>
</evidence>
<feature type="binding site" evidence="12">
    <location>
        <position position="384"/>
    </location>
    <ligand>
        <name>L-serine</name>
        <dbReference type="ChEBI" id="CHEBI:33384"/>
    </ligand>
</feature>
<comment type="pathway">
    <text evidence="2 12">Aminoacyl-tRNA biosynthesis; selenocysteinyl-tRNA(Sec) biosynthesis; L-seryl-tRNA(Sec) from L-serine and tRNA(Sec): step 1/1.</text>
</comment>
<dbReference type="OrthoDB" id="9804647at2"/>
<dbReference type="GO" id="GO:0016740">
    <property type="term" value="F:transferase activity"/>
    <property type="evidence" value="ECO:0007669"/>
    <property type="project" value="UniProtKB-ARBA"/>
</dbReference>
<evidence type="ECO:0000313" key="18">
    <source>
        <dbReference type="Proteomes" id="UP000426444"/>
    </source>
</evidence>
<keyword evidence="15" id="KW-0175">Coiled coil</keyword>
<comment type="function">
    <text evidence="12">Catalyzes the attachment of serine to tRNA(Ser). Is also able to aminoacylate tRNA(Sec) with serine, to form the misacylated tRNA L-seryl-tRNA(Sec), which will be further converted into selenocysteinyl-tRNA(Sec).</text>
</comment>
<dbReference type="InterPro" id="IPR015866">
    <property type="entry name" value="Ser-tRNA-synth_1_N"/>
</dbReference>
<dbReference type="NCBIfam" id="TIGR00414">
    <property type="entry name" value="serS"/>
    <property type="match status" value="1"/>
</dbReference>
<dbReference type="AlphaFoldDB" id="A0A6I6DIW4"/>
<dbReference type="CDD" id="cd00770">
    <property type="entry name" value="SerRS_core"/>
    <property type="match status" value="1"/>
</dbReference>
<dbReference type="GO" id="GO:0140096">
    <property type="term" value="F:catalytic activity, acting on a protein"/>
    <property type="evidence" value="ECO:0007669"/>
    <property type="project" value="UniProtKB-ARBA"/>
</dbReference>
<gene>
    <name evidence="12" type="primary">serS</name>
    <name evidence="17" type="ORF">SYNTR_2005</name>
</gene>
<comment type="subunit">
    <text evidence="12">Homodimer. The tRNA molecule binds across the dimer.</text>
</comment>
<dbReference type="PANTHER" id="PTHR43697:SF1">
    <property type="entry name" value="SERINE--TRNA LIGASE"/>
    <property type="match status" value="1"/>
</dbReference>
<dbReference type="GO" id="GO:0005737">
    <property type="term" value="C:cytoplasm"/>
    <property type="evidence" value="ECO:0007669"/>
    <property type="project" value="UniProtKB-SubCell"/>
</dbReference>
<evidence type="ECO:0000256" key="10">
    <source>
        <dbReference type="ARBA" id="ARBA00047929"/>
    </source>
</evidence>
<dbReference type="InterPro" id="IPR042103">
    <property type="entry name" value="SerRS_1_N_sf"/>
</dbReference>
<dbReference type="SUPFAM" id="SSF55681">
    <property type="entry name" value="Class II aaRS and biotin synthetases"/>
    <property type="match status" value="1"/>
</dbReference>
<dbReference type="InterPro" id="IPR002314">
    <property type="entry name" value="aa-tRNA-synt_IIb"/>
</dbReference>
<dbReference type="KEGG" id="salq:SYNTR_2005"/>
<keyword evidence="6 12" id="KW-0547">Nucleotide-binding</keyword>
<dbReference type="SUPFAM" id="SSF46589">
    <property type="entry name" value="tRNA-binding arm"/>
    <property type="match status" value="1"/>
</dbReference>
<proteinExistence type="inferred from homology"/>
<dbReference type="InterPro" id="IPR006195">
    <property type="entry name" value="aa-tRNA-synth_II"/>
</dbReference>
<dbReference type="PIRSF" id="PIRSF001529">
    <property type="entry name" value="Ser-tRNA-synth_IIa"/>
    <property type="match status" value="1"/>
</dbReference>
<keyword evidence="4 12" id="KW-0963">Cytoplasm</keyword>
<keyword evidence="8 12" id="KW-0648">Protein biosynthesis</keyword>
<feature type="binding site" evidence="13">
    <location>
        <position position="230"/>
    </location>
    <ligand>
        <name>L-serine</name>
        <dbReference type="ChEBI" id="CHEBI:33384"/>
    </ligand>
</feature>
<dbReference type="UniPathway" id="UPA00906">
    <property type="reaction ID" value="UER00895"/>
</dbReference>
<feature type="binding site" evidence="12 14">
    <location>
        <begin position="348"/>
        <end position="351"/>
    </location>
    <ligand>
        <name>ATP</name>
        <dbReference type="ChEBI" id="CHEBI:30616"/>
    </ligand>
</feature>
<dbReference type="EMBL" id="CP046457">
    <property type="protein sequence ID" value="QGU00599.1"/>
    <property type="molecule type" value="Genomic_DNA"/>
</dbReference>
<evidence type="ECO:0000256" key="7">
    <source>
        <dbReference type="ARBA" id="ARBA00022840"/>
    </source>
</evidence>
<evidence type="ECO:0000256" key="15">
    <source>
        <dbReference type="SAM" id="Coils"/>
    </source>
</evidence>
<dbReference type="Gene3D" id="3.30.930.10">
    <property type="entry name" value="Bira Bifunctional Protein, Domain 2"/>
    <property type="match status" value="1"/>
</dbReference>
<dbReference type="EC" id="6.1.1.11" evidence="12"/>
<feature type="binding site" evidence="12 13">
    <location>
        <position position="284"/>
    </location>
    <ligand>
        <name>L-serine</name>
        <dbReference type="ChEBI" id="CHEBI:33384"/>
    </ligand>
</feature>
<sequence>MLDAKMIRANTDMVIDALKKRGVSGALDDFFKLDEERRSILTEVEELKNYRNKSSQEVGKLKKEGQDASELMEKVREIGQIIKDFDNRVNKIEKSIEEILLNLPNLPHDSVPPGEDENSNIEIRKWGEIKKFNFTPAPHWDIGTSLDILDFERAAKLSGARFTVYKGAGARLERAIINFYLDIHTSENGYTEVFPPFMVNGECMVGTGQLPKFEEDMFKLDGKDMYMVPTAEVPLTNLYREEILDKNQLPLYMTAYTACFRAEAGSHGRDTRGVIRQHQFNKVELVKIVEPEKSYEELEKLTLDAEKVLELLGLPYRVMLLSSGDMGFSAAKTYDVEVWMPSYNEYREISSCSNCEEFQSRRANIRYRPEAKSKVQYVHTLNGSGVAVGRTVAAILENNQQEDGSVKIPEVLIPYMGGLEVIRPETR</sequence>
<feature type="binding site" evidence="13">
    <location>
        <position position="382"/>
    </location>
    <ligand>
        <name>L-serine</name>
        <dbReference type="ChEBI" id="CHEBI:33384"/>
    </ligand>
</feature>
<protein>
    <recommendedName>
        <fullName evidence="12">Serine--tRNA ligase</fullName>
        <ecNumber evidence="12">6.1.1.11</ecNumber>
    </recommendedName>
    <alternativeName>
        <fullName evidence="12">Seryl-tRNA synthetase</fullName>
        <shortName evidence="12">SerRS</shortName>
    </alternativeName>
    <alternativeName>
        <fullName evidence="12">Seryl-tRNA(Ser/Sec) synthetase</fullName>
    </alternativeName>
</protein>
<feature type="binding site" evidence="12 14">
    <location>
        <begin position="261"/>
        <end position="263"/>
    </location>
    <ligand>
        <name>ATP</name>
        <dbReference type="ChEBI" id="CHEBI:30616"/>
    </ligand>
</feature>
<comment type="similarity">
    <text evidence="3 12">Belongs to the class-II aminoacyl-tRNA synthetase family. Type-1 seryl-tRNA synthetase subfamily.</text>
</comment>
<dbReference type="Pfam" id="PF02403">
    <property type="entry name" value="Seryl_tRNA_N"/>
    <property type="match status" value="1"/>
</dbReference>